<keyword evidence="3" id="KW-0731">Sigma factor</keyword>
<dbReference type="InterPro" id="IPR013324">
    <property type="entry name" value="RNA_pol_sigma_r3/r4-like"/>
</dbReference>
<evidence type="ECO:0000313" key="8">
    <source>
        <dbReference type="Proteomes" id="UP000638014"/>
    </source>
</evidence>
<evidence type="ECO:0000313" key="7">
    <source>
        <dbReference type="EMBL" id="MBD1388496.1"/>
    </source>
</evidence>
<dbReference type="InterPro" id="IPR039425">
    <property type="entry name" value="RNA_pol_sigma-70-like"/>
</dbReference>
<dbReference type="Pfam" id="PF04542">
    <property type="entry name" value="Sigma70_r2"/>
    <property type="match status" value="1"/>
</dbReference>
<evidence type="ECO:0000259" key="6">
    <source>
        <dbReference type="Pfam" id="PF08281"/>
    </source>
</evidence>
<dbReference type="NCBIfam" id="NF006550">
    <property type="entry name" value="PRK09047.1"/>
    <property type="match status" value="1"/>
</dbReference>
<keyword evidence="4" id="KW-0804">Transcription</keyword>
<comment type="caution">
    <text evidence="7">The sequence shown here is derived from an EMBL/GenBank/DDBJ whole genome shotgun (WGS) entry which is preliminary data.</text>
</comment>
<dbReference type="RefSeq" id="WP_191143600.1">
    <property type="nucleotide sequence ID" value="NZ_JACXAF010000003.1"/>
</dbReference>
<dbReference type="SUPFAM" id="SSF88659">
    <property type="entry name" value="Sigma3 and sigma4 domains of RNA polymerase sigma factors"/>
    <property type="match status" value="1"/>
</dbReference>
<evidence type="ECO:0000256" key="1">
    <source>
        <dbReference type="ARBA" id="ARBA00010641"/>
    </source>
</evidence>
<keyword evidence="2" id="KW-0805">Transcription regulation</keyword>
<dbReference type="Pfam" id="PF08281">
    <property type="entry name" value="Sigma70_r4_2"/>
    <property type="match status" value="1"/>
</dbReference>
<name>A0A8J6QIE8_9GAMM</name>
<evidence type="ECO:0000259" key="5">
    <source>
        <dbReference type="Pfam" id="PF04542"/>
    </source>
</evidence>
<comment type="similarity">
    <text evidence="1">Belongs to the sigma-70 factor family. ECF subfamily.</text>
</comment>
<dbReference type="GO" id="GO:0006352">
    <property type="term" value="P:DNA-templated transcription initiation"/>
    <property type="evidence" value="ECO:0007669"/>
    <property type="project" value="InterPro"/>
</dbReference>
<organism evidence="7 8">
    <name type="scientific">Neiella litorisoli</name>
    <dbReference type="NCBI Taxonomy" id="2771431"/>
    <lineage>
        <taxon>Bacteria</taxon>
        <taxon>Pseudomonadati</taxon>
        <taxon>Pseudomonadota</taxon>
        <taxon>Gammaproteobacteria</taxon>
        <taxon>Alteromonadales</taxon>
        <taxon>Echinimonadaceae</taxon>
        <taxon>Neiella</taxon>
    </lineage>
</organism>
<dbReference type="CDD" id="cd06171">
    <property type="entry name" value="Sigma70_r4"/>
    <property type="match status" value="1"/>
</dbReference>
<dbReference type="GO" id="GO:0016987">
    <property type="term" value="F:sigma factor activity"/>
    <property type="evidence" value="ECO:0007669"/>
    <property type="project" value="UniProtKB-KW"/>
</dbReference>
<dbReference type="InterPro" id="IPR013249">
    <property type="entry name" value="RNA_pol_sigma70_r4_t2"/>
</dbReference>
<evidence type="ECO:0000256" key="3">
    <source>
        <dbReference type="ARBA" id="ARBA00023082"/>
    </source>
</evidence>
<keyword evidence="8" id="KW-1185">Reference proteome</keyword>
<feature type="domain" description="RNA polymerase sigma factor 70 region 4 type 2" evidence="6">
    <location>
        <begin position="129"/>
        <end position="176"/>
    </location>
</feature>
<dbReference type="Proteomes" id="UP000638014">
    <property type="component" value="Unassembled WGS sequence"/>
</dbReference>
<proteinExistence type="inferred from homology"/>
<keyword evidence="7" id="KW-0808">Transferase</keyword>
<dbReference type="InterPro" id="IPR013325">
    <property type="entry name" value="RNA_pol_sigma_r2"/>
</dbReference>
<dbReference type="InterPro" id="IPR036388">
    <property type="entry name" value="WH-like_DNA-bd_sf"/>
</dbReference>
<dbReference type="Gene3D" id="1.10.1740.10">
    <property type="match status" value="1"/>
</dbReference>
<dbReference type="PANTHER" id="PTHR43133:SF64">
    <property type="entry name" value="ECF SIGMA FACTOR"/>
    <property type="match status" value="1"/>
</dbReference>
<dbReference type="SUPFAM" id="SSF88946">
    <property type="entry name" value="Sigma2 domain of RNA polymerase sigma factors"/>
    <property type="match status" value="1"/>
</dbReference>
<dbReference type="AlphaFoldDB" id="A0A8J6QIE8"/>
<reference evidence="7" key="1">
    <citation type="submission" date="2020-09" db="EMBL/GenBank/DDBJ databases">
        <title>A novel bacterium of genus Neiella, isolated from South China Sea.</title>
        <authorList>
            <person name="Huang H."/>
            <person name="Mo K."/>
            <person name="Hu Y."/>
        </authorList>
    </citation>
    <scope>NUCLEOTIDE SEQUENCE</scope>
    <source>
        <strain evidence="7">HB171785</strain>
    </source>
</reference>
<evidence type="ECO:0000256" key="2">
    <source>
        <dbReference type="ARBA" id="ARBA00023015"/>
    </source>
</evidence>
<dbReference type="PANTHER" id="PTHR43133">
    <property type="entry name" value="RNA POLYMERASE ECF-TYPE SIGMA FACTO"/>
    <property type="match status" value="1"/>
</dbReference>
<dbReference type="InterPro" id="IPR014284">
    <property type="entry name" value="RNA_pol_sigma-70_dom"/>
</dbReference>
<protein>
    <submittedName>
        <fullName evidence="7">RNA polymerase sigma factor</fullName>
        <ecNumber evidence="7">2.7.7.6</ecNumber>
    </submittedName>
</protein>
<keyword evidence="7" id="KW-0548">Nucleotidyltransferase</keyword>
<feature type="domain" description="RNA polymerase sigma-70 region 2" evidence="5">
    <location>
        <begin position="28"/>
        <end position="85"/>
    </location>
</feature>
<sequence length="191" mass="22178">MTEIDAGDNTESTPVDMDEFLQTIELKAYRIALFAVGEHADALDIIQDTMIKLVTHYQQRAANEWKPLFYRILQNRITDFHRKRKVRSFVQMFNFGVNREEPMELPDSEPHPDTVPQLAWQKQHQQDAVFKVLNGLPLKQQQCFLLRSWEGMSVAETAAAMGCSPGTVKTHYFRATTKIRELLEHEHDIHI</sequence>
<dbReference type="NCBIfam" id="TIGR02937">
    <property type="entry name" value="sigma70-ECF"/>
    <property type="match status" value="1"/>
</dbReference>
<dbReference type="EC" id="2.7.7.6" evidence="7"/>
<gene>
    <name evidence="7" type="ORF">IC617_03560</name>
</gene>
<dbReference type="EMBL" id="JACXAF010000003">
    <property type="protein sequence ID" value="MBD1388496.1"/>
    <property type="molecule type" value="Genomic_DNA"/>
</dbReference>
<accession>A0A8J6QIE8</accession>
<evidence type="ECO:0000256" key="4">
    <source>
        <dbReference type="ARBA" id="ARBA00023163"/>
    </source>
</evidence>
<dbReference type="GO" id="GO:0003677">
    <property type="term" value="F:DNA binding"/>
    <property type="evidence" value="ECO:0007669"/>
    <property type="project" value="InterPro"/>
</dbReference>
<dbReference type="InterPro" id="IPR007627">
    <property type="entry name" value="RNA_pol_sigma70_r2"/>
</dbReference>
<dbReference type="GO" id="GO:0003899">
    <property type="term" value="F:DNA-directed RNA polymerase activity"/>
    <property type="evidence" value="ECO:0007669"/>
    <property type="project" value="UniProtKB-EC"/>
</dbReference>
<dbReference type="Gene3D" id="1.10.10.10">
    <property type="entry name" value="Winged helix-like DNA-binding domain superfamily/Winged helix DNA-binding domain"/>
    <property type="match status" value="1"/>
</dbReference>